<dbReference type="Proteomes" id="UP000520814">
    <property type="component" value="Unassembled WGS sequence"/>
</dbReference>
<proteinExistence type="predicted"/>
<accession>A0A7W9W6N1</accession>
<dbReference type="NCBIfam" id="TIGR03187">
    <property type="entry name" value="DGQHR"/>
    <property type="match status" value="1"/>
</dbReference>
<dbReference type="Pfam" id="PF14072">
    <property type="entry name" value="DndB"/>
    <property type="match status" value="1"/>
</dbReference>
<evidence type="ECO:0000313" key="1">
    <source>
        <dbReference type="EMBL" id="MBB6050763.1"/>
    </source>
</evidence>
<protein>
    <submittedName>
        <fullName evidence="1">DNA sulfur modification protein DndB</fullName>
    </submittedName>
</protein>
<comment type="caution">
    <text evidence="1">The sequence shown here is derived from an EMBL/GenBank/DDBJ whole genome shotgun (WGS) entry which is preliminary data.</text>
</comment>
<reference evidence="1 2" key="1">
    <citation type="submission" date="2020-08" db="EMBL/GenBank/DDBJ databases">
        <title>Genomic Encyclopedia of Type Strains, Phase IV (KMG-IV): sequencing the most valuable type-strain genomes for metagenomic binning, comparative biology and taxonomic classification.</title>
        <authorList>
            <person name="Goeker M."/>
        </authorList>
    </citation>
    <scope>NUCLEOTIDE SEQUENCE [LARGE SCALE GENOMIC DNA]</scope>
    <source>
        <strain evidence="1 2">DSM 23562</strain>
    </source>
</reference>
<keyword evidence="2" id="KW-1185">Reference proteome</keyword>
<organism evidence="1 2">
    <name type="scientific">Armatimonas rosea</name>
    <dbReference type="NCBI Taxonomy" id="685828"/>
    <lineage>
        <taxon>Bacteria</taxon>
        <taxon>Bacillati</taxon>
        <taxon>Armatimonadota</taxon>
        <taxon>Armatimonadia</taxon>
        <taxon>Armatimonadales</taxon>
        <taxon>Armatimonadaceae</taxon>
        <taxon>Armatimonas</taxon>
    </lineage>
</organism>
<gene>
    <name evidence="1" type="ORF">HNQ39_002554</name>
</gene>
<sequence>MKYGEVARQVQFAFELGKNDELGQLIQRGITSRTKEITDYILTSEHRFLGGLVIAAWGGEPTYTPLSIDDPDGFLKGLDRGFGVLTFDGTQAYFVLDGQHRLKAIKDACRKNPDIGKEDICVLIVTHYDTTDGRVRTRRLFSNINRNAKQTAIAENIALDEDDALAILTRRLLEEHLFLSEPRRVRVILSTTDDGEVKLAPGSVPQSDPKALTTFTVLYDLLKSLAYDQPKEIQDRAHRPDDDLLEAAYSVFVQRLDDLFKHCGDIQTKLEAATNAKDIRAPRNQEANGHPFMRPVVQKAVARAVSEIVTEELLTWPEVMTRLEALEWSMGAAPWIAVFSPDSGKMLTGKDNTELLVRLLRVHLAPESKSDIQRARKSYKDIRGGMYPISEEDLTKNLVTGGKPEM</sequence>
<evidence type="ECO:0000313" key="2">
    <source>
        <dbReference type="Proteomes" id="UP000520814"/>
    </source>
</evidence>
<dbReference type="CDD" id="cd16414">
    <property type="entry name" value="dndB_like"/>
    <property type="match status" value="1"/>
</dbReference>
<dbReference type="InterPro" id="IPR017601">
    <property type="entry name" value="DGQHR-contain_dom"/>
</dbReference>
<dbReference type="EMBL" id="JACHGW010000002">
    <property type="protein sequence ID" value="MBB6050763.1"/>
    <property type="molecule type" value="Genomic_DNA"/>
</dbReference>
<name>A0A7W9W6N1_ARMRO</name>
<dbReference type="InterPro" id="IPR017642">
    <property type="entry name" value="DNA_S_mod_DndB"/>
</dbReference>
<dbReference type="AlphaFoldDB" id="A0A7W9W6N1"/>